<evidence type="ECO:0000313" key="3">
    <source>
        <dbReference type="Proteomes" id="UP000773462"/>
    </source>
</evidence>
<reference evidence="2 3" key="1">
    <citation type="submission" date="2021-03" db="EMBL/GenBank/DDBJ databases">
        <title>Genomic Encyclopedia of Type Strains, Phase IV (KMG-IV): sequencing the most valuable type-strain genomes for metagenomic binning, comparative biology and taxonomic classification.</title>
        <authorList>
            <person name="Goeker M."/>
        </authorList>
    </citation>
    <scope>NUCLEOTIDE SEQUENCE [LARGE SCALE GENOMIC DNA]</scope>
    <source>
        <strain evidence="2 3">DSM 101953</strain>
    </source>
</reference>
<evidence type="ECO:0000313" key="2">
    <source>
        <dbReference type="EMBL" id="MBP2115979.1"/>
    </source>
</evidence>
<comment type="caution">
    <text evidence="2">The sequence shown here is derived from an EMBL/GenBank/DDBJ whole genome shotgun (WGS) entry which is preliminary data.</text>
</comment>
<name>A0ABS4P124_9BACL</name>
<protein>
    <submittedName>
        <fullName evidence="2">Spore coat assembly protein</fullName>
    </submittedName>
</protein>
<sequence>MNLGDLVIRKSYGGDVTFRVDNILQNRAVIKGTEFRLLADSPLEDLVQVPPTRVTERGARAQIKATESLTWLRKDRQVQSQRSGESVSGSTGTWGPSPKEAAYFEVPGKVLHLDGDALYLKKSLSLYEQLRIPAEGHHVNESKMAETLYRLLPRVRPDIVVITGHDGVLKQQQNYDLYSLSSYKNSQNFVAAIRVAREYERNFDALTIVAGACQSHFEALLGNGANFASSPGRILIHALDPVYIAAKASFTSIRDTVNLSDVLSHTISGNQGMGGIETRGSFRIGMPQLQNLATLKVAPSVL</sequence>
<keyword evidence="3" id="KW-1185">Reference proteome</keyword>
<feature type="region of interest" description="Disordered" evidence="1">
    <location>
        <begin position="75"/>
        <end position="95"/>
    </location>
</feature>
<dbReference type="PIRSF" id="PIRSF011575">
    <property type="entry name" value="YabG"/>
    <property type="match status" value="1"/>
</dbReference>
<evidence type="ECO:0000256" key="1">
    <source>
        <dbReference type="SAM" id="MobiDB-lite"/>
    </source>
</evidence>
<dbReference type="EMBL" id="JAGGLV010000034">
    <property type="protein sequence ID" value="MBP2115979.1"/>
    <property type="molecule type" value="Genomic_DNA"/>
</dbReference>
<dbReference type="Proteomes" id="UP000773462">
    <property type="component" value="Unassembled WGS sequence"/>
</dbReference>
<proteinExistence type="predicted"/>
<gene>
    <name evidence="2" type="ORF">J2Z70_006191</name>
</gene>
<dbReference type="NCBIfam" id="TIGR02855">
    <property type="entry name" value="spore_yabG"/>
    <property type="match status" value="1"/>
</dbReference>
<accession>A0ABS4P124</accession>
<dbReference type="InterPro" id="IPR008764">
    <property type="entry name" value="Peptidase_U57"/>
</dbReference>
<dbReference type="Pfam" id="PF05582">
    <property type="entry name" value="Peptidase_U57"/>
    <property type="match status" value="1"/>
</dbReference>
<dbReference type="RefSeq" id="WP_036723969.1">
    <property type="nucleotide sequence ID" value="NZ_JAGGLV010000034.1"/>
</dbReference>
<organism evidence="2 3">
    <name type="scientific">Paenibacillus silagei</name>
    <dbReference type="NCBI Taxonomy" id="1670801"/>
    <lineage>
        <taxon>Bacteria</taxon>
        <taxon>Bacillati</taxon>
        <taxon>Bacillota</taxon>
        <taxon>Bacilli</taxon>
        <taxon>Bacillales</taxon>
        <taxon>Paenibacillaceae</taxon>
        <taxon>Paenibacillus</taxon>
    </lineage>
</organism>
<feature type="compositionally biased region" description="Polar residues" evidence="1">
    <location>
        <begin position="78"/>
        <end position="94"/>
    </location>
</feature>